<dbReference type="PANTHER" id="PTHR32322:SF2">
    <property type="entry name" value="EAMA DOMAIN-CONTAINING PROTEIN"/>
    <property type="match status" value="1"/>
</dbReference>
<keyword evidence="4 6" id="KW-1133">Transmembrane helix</keyword>
<comment type="caution">
    <text evidence="8">The sequence shown here is derived from an EMBL/GenBank/DDBJ whole genome shotgun (WGS) entry which is preliminary data.</text>
</comment>
<feature type="transmembrane region" description="Helical" evidence="6">
    <location>
        <begin position="102"/>
        <end position="121"/>
    </location>
</feature>
<dbReference type="RefSeq" id="WP_036159466.1">
    <property type="nucleotide sequence ID" value="NZ_JAMB01000002.1"/>
</dbReference>
<evidence type="ECO:0000313" key="9">
    <source>
        <dbReference type="Proteomes" id="UP000054058"/>
    </source>
</evidence>
<comment type="subcellular location">
    <subcellularLocation>
        <location evidence="1">Membrane</location>
        <topology evidence="1">Multi-pass membrane protein</topology>
    </subcellularLocation>
</comment>
<feature type="transmembrane region" description="Helical" evidence="6">
    <location>
        <begin position="155"/>
        <end position="175"/>
    </location>
</feature>
<dbReference type="eggNOG" id="COG0697">
    <property type="taxonomic scope" value="Bacteria"/>
</dbReference>
<dbReference type="PANTHER" id="PTHR32322">
    <property type="entry name" value="INNER MEMBRANE TRANSPORTER"/>
    <property type="match status" value="1"/>
</dbReference>
<name>X7E9K3_9GAMM</name>
<sequence length="302" mass="33054">MNGQRENDSNKIAYGYIYALVAVLIWTGFILISRAGALASLSLSDMMMVRFGTAFVLFSPSIWMNRKIVFKWRMMVLGSVGGLAYSLSVFNGFQYAPATHGALLLPGLMPIMIAVLAYYLAGERHSRFAWMGIGISSLGILVLLLETIFSDVSYLLGDISFVVACFFWGVFTVLLRRWKFAPWHATLGVITITTLVFTPYYLTLLPTVFEGVSYGMIGLQAFYQAVMAIAIQFVCYGKAVHILGATKMGALMAIVPLLASVLAVPLFDEQITMGLIVALVCIVLGTIVGTTLPIRSLILKVK</sequence>
<feature type="transmembrane region" description="Helical" evidence="6">
    <location>
        <begin position="12"/>
        <end position="35"/>
    </location>
</feature>
<dbReference type="AlphaFoldDB" id="X7E9K3"/>
<keyword evidence="5 6" id="KW-0472">Membrane</keyword>
<dbReference type="Pfam" id="PF00892">
    <property type="entry name" value="EamA"/>
    <property type="match status" value="2"/>
</dbReference>
<evidence type="ECO:0000259" key="7">
    <source>
        <dbReference type="Pfam" id="PF00892"/>
    </source>
</evidence>
<evidence type="ECO:0000256" key="4">
    <source>
        <dbReference type="ARBA" id="ARBA00022989"/>
    </source>
</evidence>
<comment type="similarity">
    <text evidence="2">Belongs to the EamA transporter family.</text>
</comment>
<gene>
    <name evidence="8" type="ORF">MUS1_07685</name>
</gene>
<dbReference type="Proteomes" id="UP000054058">
    <property type="component" value="Unassembled WGS sequence"/>
</dbReference>
<dbReference type="InterPro" id="IPR000620">
    <property type="entry name" value="EamA_dom"/>
</dbReference>
<feature type="domain" description="EamA" evidence="7">
    <location>
        <begin position="156"/>
        <end position="288"/>
    </location>
</feature>
<feature type="transmembrane region" description="Helical" evidence="6">
    <location>
        <begin position="248"/>
        <end position="267"/>
    </location>
</feature>
<feature type="domain" description="EamA" evidence="7">
    <location>
        <begin position="14"/>
        <end position="144"/>
    </location>
</feature>
<dbReference type="GO" id="GO:0016020">
    <property type="term" value="C:membrane"/>
    <property type="evidence" value="ECO:0007669"/>
    <property type="project" value="UniProtKB-SubCell"/>
</dbReference>
<dbReference type="EMBL" id="JAMB01000002">
    <property type="protein sequence ID" value="ETX11818.1"/>
    <property type="molecule type" value="Genomic_DNA"/>
</dbReference>
<evidence type="ECO:0000256" key="3">
    <source>
        <dbReference type="ARBA" id="ARBA00022692"/>
    </source>
</evidence>
<proteinExistence type="inferred from homology"/>
<dbReference type="InterPro" id="IPR050638">
    <property type="entry name" value="AA-Vitamin_Transporters"/>
</dbReference>
<dbReference type="InterPro" id="IPR037185">
    <property type="entry name" value="EmrE-like"/>
</dbReference>
<evidence type="ECO:0000256" key="5">
    <source>
        <dbReference type="ARBA" id="ARBA00023136"/>
    </source>
</evidence>
<feature type="transmembrane region" description="Helical" evidence="6">
    <location>
        <begin position="128"/>
        <end position="149"/>
    </location>
</feature>
<keyword evidence="3 6" id="KW-0812">Transmembrane</keyword>
<evidence type="ECO:0000256" key="2">
    <source>
        <dbReference type="ARBA" id="ARBA00007362"/>
    </source>
</evidence>
<evidence type="ECO:0000256" key="1">
    <source>
        <dbReference type="ARBA" id="ARBA00004141"/>
    </source>
</evidence>
<dbReference type="OrthoDB" id="4167046at2"/>
<feature type="transmembrane region" description="Helical" evidence="6">
    <location>
        <begin position="182"/>
        <end position="202"/>
    </location>
</feature>
<dbReference type="SUPFAM" id="SSF103481">
    <property type="entry name" value="Multidrug resistance efflux transporter EmrE"/>
    <property type="match status" value="2"/>
</dbReference>
<protein>
    <recommendedName>
        <fullName evidence="7">EamA domain-containing protein</fullName>
    </recommendedName>
</protein>
<feature type="transmembrane region" description="Helical" evidence="6">
    <location>
        <begin position="214"/>
        <end position="236"/>
    </location>
</feature>
<feature type="transmembrane region" description="Helical" evidence="6">
    <location>
        <begin position="47"/>
        <end position="64"/>
    </location>
</feature>
<feature type="transmembrane region" description="Helical" evidence="6">
    <location>
        <begin position="273"/>
        <end position="294"/>
    </location>
</feature>
<keyword evidence="9" id="KW-1185">Reference proteome</keyword>
<dbReference type="PATRIC" id="fig|1122207.3.peg.846"/>
<organism evidence="8 9">
    <name type="scientific">Marinomonas ushuaiensis DSM 15871</name>
    <dbReference type="NCBI Taxonomy" id="1122207"/>
    <lineage>
        <taxon>Bacteria</taxon>
        <taxon>Pseudomonadati</taxon>
        <taxon>Pseudomonadota</taxon>
        <taxon>Gammaproteobacteria</taxon>
        <taxon>Oceanospirillales</taxon>
        <taxon>Oceanospirillaceae</taxon>
        <taxon>Marinomonas</taxon>
    </lineage>
</organism>
<accession>X7E9K3</accession>
<feature type="transmembrane region" description="Helical" evidence="6">
    <location>
        <begin position="76"/>
        <end position="96"/>
    </location>
</feature>
<evidence type="ECO:0000313" key="8">
    <source>
        <dbReference type="EMBL" id="ETX11818.1"/>
    </source>
</evidence>
<reference evidence="8 9" key="1">
    <citation type="submission" date="2014-01" db="EMBL/GenBank/DDBJ databases">
        <title>Marinomonas ushuaiensis DSM 15871 Genome Sequencing.</title>
        <authorList>
            <person name="Lai Q."/>
            <person name="Shao Z.S."/>
        </authorList>
    </citation>
    <scope>NUCLEOTIDE SEQUENCE [LARGE SCALE GENOMIC DNA]</scope>
    <source>
        <strain evidence="8 9">DSM 15871</strain>
    </source>
</reference>
<evidence type="ECO:0000256" key="6">
    <source>
        <dbReference type="SAM" id="Phobius"/>
    </source>
</evidence>